<evidence type="ECO:0000313" key="9">
    <source>
        <dbReference type="Proteomes" id="UP000306552"/>
    </source>
</evidence>
<evidence type="ECO:0000256" key="1">
    <source>
        <dbReference type="ARBA" id="ARBA00001353"/>
    </source>
</evidence>
<evidence type="ECO:0000256" key="2">
    <source>
        <dbReference type="ARBA" id="ARBA00005013"/>
    </source>
</evidence>
<dbReference type="GO" id="GO:0004150">
    <property type="term" value="F:dihydroneopterin aldolase activity"/>
    <property type="evidence" value="ECO:0007669"/>
    <property type="project" value="UniProtKB-UniRule"/>
</dbReference>
<dbReference type="OrthoDB" id="9803748at2"/>
<dbReference type="PANTHER" id="PTHR42844">
    <property type="entry name" value="DIHYDRONEOPTERIN ALDOLASE 1-RELATED"/>
    <property type="match status" value="1"/>
</dbReference>
<dbReference type="PANTHER" id="PTHR42844:SF1">
    <property type="entry name" value="DIHYDRONEOPTERIN ALDOLASE 1-RELATED"/>
    <property type="match status" value="1"/>
</dbReference>
<comment type="catalytic activity">
    <reaction evidence="1 6">
        <text>7,8-dihydroneopterin = 6-hydroxymethyl-7,8-dihydropterin + glycolaldehyde</text>
        <dbReference type="Rhea" id="RHEA:10540"/>
        <dbReference type="ChEBI" id="CHEBI:17001"/>
        <dbReference type="ChEBI" id="CHEBI:17071"/>
        <dbReference type="ChEBI" id="CHEBI:44841"/>
        <dbReference type="EC" id="4.1.2.25"/>
    </reaction>
</comment>
<evidence type="ECO:0000256" key="3">
    <source>
        <dbReference type="ARBA" id="ARBA00005708"/>
    </source>
</evidence>
<organism evidence="8 9">
    <name type="scientific">Mesohalobacter halotolerans</name>
    <dbReference type="NCBI Taxonomy" id="1883405"/>
    <lineage>
        <taxon>Bacteria</taxon>
        <taxon>Pseudomonadati</taxon>
        <taxon>Bacteroidota</taxon>
        <taxon>Flavobacteriia</taxon>
        <taxon>Flavobacteriales</taxon>
        <taxon>Flavobacteriaceae</taxon>
        <taxon>Mesohalobacter</taxon>
    </lineage>
</organism>
<dbReference type="SMART" id="SM00905">
    <property type="entry name" value="FolB"/>
    <property type="match status" value="1"/>
</dbReference>
<comment type="caution">
    <text evidence="8">The sequence shown here is derived from an EMBL/GenBank/DDBJ whole genome shotgun (WGS) entry which is preliminary data.</text>
</comment>
<dbReference type="Pfam" id="PF02152">
    <property type="entry name" value="FolB"/>
    <property type="match status" value="1"/>
</dbReference>
<evidence type="ECO:0000313" key="8">
    <source>
        <dbReference type="EMBL" id="TKS57400.1"/>
    </source>
</evidence>
<dbReference type="EC" id="4.1.2.25" evidence="6"/>
<proteinExistence type="inferred from homology"/>
<keyword evidence="5 6" id="KW-0456">Lyase</keyword>
<evidence type="ECO:0000256" key="5">
    <source>
        <dbReference type="ARBA" id="ARBA00023239"/>
    </source>
</evidence>
<accession>A0A4U5TSU3</accession>
<feature type="domain" description="Dihydroneopterin aldolase/epimerase" evidence="7">
    <location>
        <begin position="5"/>
        <end position="117"/>
    </location>
</feature>
<dbReference type="AlphaFoldDB" id="A0A4U5TSU3"/>
<dbReference type="Proteomes" id="UP000306552">
    <property type="component" value="Unassembled WGS sequence"/>
</dbReference>
<keyword evidence="4 6" id="KW-0289">Folate biosynthesis</keyword>
<dbReference type="NCBIfam" id="TIGR00526">
    <property type="entry name" value="folB_dom"/>
    <property type="match status" value="1"/>
</dbReference>
<dbReference type="NCBIfam" id="TIGR00525">
    <property type="entry name" value="folB"/>
    <property type="match status" value="1"/>
</dbReference>
<dbReference type="SUPFAM" id="SSF55620">
    <property type="entry name" value="Tetrahydrobiopterin biosynthesis enzymes-like"/>
    <property type="match status" value="1"/>
</dbReference>
<protein>
    <recommendedName>
        <fullName evidence="6">7,8-dihydroneopterin aldolase</fullName>
        <ecNumber evidence="6">4.1.2.25</ecNumber>
    </recommendedName>
</protein>
<sequence>MKDQITLKNIRVYAYHGCLSEETKIGSDYRVDLKVETDLKRSSVSDHLDDTVDYVHLNAIVKREMSKASKLLEHVVERINTAVLRELSSVSRVETEVSKLNPPIMGDVEAVSIKMTKLRE</sequence>
<comment type="pathway">
    <text evidence="2 6">Cofactor biosynthesis; tetrahydrofolate biosynthesis; 2-amino-4-hydroxy-6-hydroxymethyl-7,8-dihydropteridine diphosphate from 7,8-dihydroneopterin triphosphate: step 3/4.</text>
</comment>
<evidence type="ECO:0000259" key="7">
    <source>
        <dbReference type="SMART" id="SM00905"/>
    </source>
</evidence>
<dbReference type="RefSeq" id="WP_138931101.1">
    <property type="nucleotide sequence ID" value="NZ_SWMU01000001.1"/>
</dbReference>
<reference evidence="8 9" key="1">
    <citation type="submission" date="2019-04" db="EMBL/GenBank/DDBJ databases">
        <title>Psychroflexus halotolerans sp. nov., isolated from a marine solar saltern.</title>
        <authorList>
            <person name="Feng X."/>
        </authorList>
    </citation>
    <scope>NUCLEOTIDE SEQUENCE [LARGE SCALE GENOMIC DNA]</scope>
    <source>
        <strain evidence="8 9">WDS2C27</strain>
    </source>
</reference>
<dbReference type="InterPro" id="IPR006157">
    <property type="entry name" value="FolB_dom"/>
</dbReference>
<comment type="function">
    <text evidence="6">Catalyzes the conversion of 7,8-dihydroneopterin to 6-hydroxymethyl-7,8-dihydropterin.</text>
</comment>
<dbReference type="InterPro" id="IPR043133">
    <property type="entry name" value="GTP-CH-I_C/QueF"/>
</dbReference>
<keyword evidence="9" id="KW-1185">Reference proteome</keyword>
<name>A0A4U5TSU3_9FLAO</name>
<dbReference type="Gene3D" id="3.30.1130.10">
    <property type="match status" value="1"/>
</dbReference>
<dbReference type="GO" id="GO:0005737">
    <property type="term" value="C:cytoplasm"/>
    <property type="evidence" value="ECO:0007669"/>
    <property type="project" value="TreeGrafter"/>
</dbReference>
<dbReference type="InterPro" id="IPR006156">
    <property type="entry name" value="Dihydroneopterin_aldolase"/>
</dbReference>
<dbReference type="GO" id="GO:0046654">
    <property type="term" value="P:tetrahydrofolate biosynthetic process"/>
    <property type="evidence" value="ECO:0007669"/>
    <property type="project" value="UniProtKB-UniRule"/>
</dbReference>
<gene>
    <name evidence="8" type="primary">folB</name>
    <name evidence="8" type="ORF">FCN74_02975</name>
</gene>
<dbReference type="EMBL" id="SWMU01000001">
    <property type="protein sequence ID" value="TKS57400.1"/>
    <property type="molecule type" value="Genomic_DNA"/>
</dbReference>
<comment type="similarity">
    <text evidence="3 6">Belongs to the DHNA family.</text>
</comment>
<dbReference type="UniPathway" id="UPA00077">
    <property type="reaction ID" value="UER00154"/>
</dbReference>
<evidence type="ECO:0000256" key="6">
    <source>
        <dbReference type="RuleBase" id="RU362079"/>
    </source>
</evidence>
<dbReference type="GO" id="GO:0046656">
    <property type="term" value="P:folic acid biosynthetic process"/>
    <property type="evidence" value="ECO:0007669"/>
    <property type="project" value="UniProtKB-UniRule"/>
</dbReference>
<evidence type="ECO:0000256" key="4">
    <source>
        <dbReference type="ARBA" id="ARBA00022909"/>
    </source>
</evidence>